<dbReference type="InterPro" id="IPR011050">
    <property type="entry name" value="Pectin_lyase_fold/virulence"/>
</dbReference>
<evidence type="ECO:0008006" key="3">
    <source>
        <dbReference type="Google" id="ProtNLM"/>
    </source>
</evidence>
<dbReference type="AlphaFoldDB" id="A0A0A0F0H0"/>
<dbReference type="EMBL" id="AVPU01000001">
    <property type="protein sequence ID" value="KGM56264.1"/>
    <property type="molecule type" value="Genomic_DNA"/>
</dbReference>
<reference evidence="1 2" key="1">
    <citation type="submission" date="2013-08" db="EMBL/GenBank/DDBJ databases">
        <title>Genome sequencing of Lysobacter.</title>
        <authorList>
            <person name="Zhang S."/>
            <person name="Wang G."/>
        </authorList>
    </citation>
    <scope>NUCLEOTIDE SEQUENCE [LARGE SCALE GENOMIC DNA]</scope>
    <source>
        <strain evidence="1 2">GH1-9</strain>
    </source>
</reference>
<accession>A0A0A0F0H0</accession>
<dbReference type="InterPro" id="IPR012334">
    <property type="entry name" value="Pectin_lyas_fold"/>
</dbReference>
<protein>
    <recommendedName>
        <fullName evidence="3">Right handed beta helix domain-containing protein</fullName>
    </recommendedName>
</protein>
<dbReference type="Gene3D" id="2.160.20.10">
    <property type="entry name" value="Single-stranded right-handed beta-helix, Pectin lyase-like"/>
    <property type="match status" value="1"/>
</dbReference>
<comment type="caution">
    <text evidence="1">The sequence shown here is derived from an EMBL/GenBank/DDBJ whole genome shotgun (WGS) entry which is preliminary data.</text>
</comment>
<evidence type="ECO:0000313" key="1">
    <source>
        <dbReference type="EMBL" id="KGM56264.1"/>
    </source>
</evidence>
<dbReference type="Proteomes" id="UP000029998">
    <property type="component" value="Unassembled WGS sequence"/>
</dbReference>
<name>A0A0A0F0H0_9GAMM</name>
<sequence>MPTRILGQSGQAPKLVGTNGIHRVVNLDGSSNVEVAHLEITDDSDCVYRHAVAAARCSDGMPWARVGLYARASAHVWLHDLNIHGMAARGVNAGGLENWTVERVRIIGNGTSGWDGNVGERGSNRGRIVLRHLEIAWNGCGERVQTGKPWACWAQQTGGYGDGLGTTDTGGQWLIEDVDVHHNTSDGLDLRYMDGADGTNVVLRRIRAVANAGNQVKVRGNALLEDSILVGHCTYFRGKFNMTEGDLCRSDGSTLQLVLTGGDRVLVRNNTLAGEGGAQIGHSEGQGGTDDVRIQGNVVIGFPHYLRPEQMSAFSAGKSSAVIRYADNMGWTVAGCPRGTKCDANPKLRDMSLASFDARPLPGSPALGKAGAIPCMK</sequence>
<dbReference type="SUPFAM" id="SSF51126">
    <property type="entry name" value="Pectin lyase-like"/>
    <property type="match status" value="1"/>
</dbReference>
<evidence type="ECO:0000313" key="2">
    <source>
        <dbReference type="Proteomes" id="UP000029998"/>
    </source>
</evidence>
<dbReference type="STRING" id="1385517.N800_08665"/>
<gene>
    <name evidence="1" type="ORF">N800_08665</name>
</gene>
<organism evidence="1 2">
    <name type="scientific">Lysobacter daejeonensis GH1-9</name>
    <dbReference type="NCBI Taxonomy" id="1385517"/>
    <lineage>
        <taxon>Bacteria</taxon>
        <taxon>Pseudomonadati</taxon>
        <taxon>Pseudomonadota</taxon>
        <taxon>Gammaproteobacteria</taxon>
        <taxon>Lysobacterales</taxon>
        <taxon>Lysobacteraceae</taxon>
        <taxon>Aerolutibacter</taxon>
    </lineage>
</organism>
<proteinExistence type="predicted"/>
<keyword evidence="2" id="KW-1185">Reference proteome</keyword>